<sequence length="242" mass="27661">MISTSPQENADPAIMSGVRTRTRRRQPSTAMQASVLALNRNWLAVHVLSVPRAFCLLFKGHAEVVSVEDGLYQTYDFEAWRELSELKASLGEPVEEDSDWISAVSFDIQVPRIVRLTAYDRIPTRTIKFNRRNIFLRDDHRCQYCGKRFSMKRLSLDHVLPRSRGGGDSWENLVCACVTCNVRKGGRTPREAGMRLLTQPVRPRQSPLISRHLLQRKYGCWRQFLPAATPQESRSGRLVGVH</sequence>
<dbReference type="EMBL" id="CP036275">
    <property type="protein sequence ID" value="QDU35902.1"/>
    <property type="molecule type" value="Genomic_DNA"/>
</dbReference>
<evidence type="ECO:0000313" key="3">
    <source>
        <dbReference type="EMBL" id="QDU35902.1"/>
    </source>
</evidence>
<organism evidence="3 4">
    <name type="scientific">Maioricimonas rarisocia</name>
    <dbReference type="NCBI Taxonomy" id="2528026"/>
    <lineage>
        <taxon>Bacteria</taxon>
        <taxon>Pseudomonadati</taxon>
        <taxon>Planctomycetota</taxon>
        <taxon>Planctomycetia</taxon>
        <taxon>Planctomycetales</taxon>
        <taxon>Planctomycetaceae</taxon>
        <taxon>Maioricimonas</taxon>
    </lineage>
</organism>
<dbReference type="SMART" id="SM00507">
    <property type="entry name" value="HNHc"/>
    <property type="match status" value="1"/>
</dbReference>
<evidence type="ECO:0000256" key="1">
    <source>
        <dbReference type="SAM" id="MobiDB-lite"/>
    </source>
</evidence>
<proteinExistence type="predicted"/>
<dbReference type="InterPro" id="IPR029471">
    <property type="entry name" value="HNH_5"/>
</dbReference>
<dbReference type="Proteomes" id="UP000320496">
    <property type="component" value="Chromosome"/>
</dbReference>
<gene>
    <name evidence="3" type="primary">cas9_1</name>
    <name evidence="3" type="ORF">Mal4_01840</name>
</gene>
<protein>
    <submittedName>
        <fullName evidence="3">CRISPR-associated endonuclease Cas9</fullName>
    </submittedName>
</protein>
<reference evidence="3 4" key="1">
    <citation type="submission" date="2019-02" db="EMBL/GenBank/DDBJ databases">
        <title>Deep-cultivation of Planctomycetes and their phenomic and genomic characterization uncovers novel biology.</title>
        <authorList>
            <person name="Wiegand S."/>
            <person name="Jogler M."/>
            <person name="Boedeker C."/>
            <person name="Pinto D."/>
            <person name="Vollmers J."/>
            <person name="Rivas-Marin E."/>
            <person name="Kohn T."/>
            <person name="Peeters S.H."/>
            <person name="Heuer A."/>
            <person name="Rast P."/>
            <person name="Oberbeckmann S."/>
            <person name="Bunk B."/>
            <person name="Jeske O."/>
            <person name="Meyerdierks A."/>
            <person name="Storesund J.E."/>
            <person name="Kallscheuer N."/>
            <person name="Luecker S."/>
            <person name="Lage O.M."/>
            <person name="Pohl T."/>
            <person name="Merkel B.J."/>
            <person name="Hornburger P."/>
            <person name="Mueller R.-W."/>
            <person name="Bruemmer F."/>
            <person name="Labrenz M."/>
            <person name="Spormann A.M."/>
            <person name="Op den Camp H."/>
            <person name="Overmann J."/>
            <person name="Amann R."/>
            <person name="Jetten M.S.M."/>
            <person name="Mascher T."/>
            <person name="Medema M.H."/>
            <person name="Devos D.P."/>
            <person name="Kaster A.-K."/>
            <person name="Ovreas L."/>
            <person name="Rohde M."/>
            <person name="Galperin M.Y."/>
            <person name="Jogler C."/>
        </authorList>
    </citation>
    <scope>NUCLEOTIDE SEQUENCE [LARGE SCALE GENOMIC DNA]</scope>
    <source>
        <strain evidence="3 4">Mal4</strain>
    </source>
</reference>
<keyword evidence="4" id="KW-1185">Reference proteome</keyword>
<keyword evidence="3" id="KW-0255">Endonuclease</keyword>
<dbReference type="Gene3D" id="1.10.30.50">
    <property type="match status" value="1"/>
</dbReference>
<dbReference type="KEGG" id="mri:Mal4_01840"/>
<accession>A0A517Z083</accession>
<dbReference type="GO" id="GO:0004519">
    <property type="term" value="F:endonuclease activity"/>
    <property type="evidence" value="ECO:0007669"/>
    <property type="project" value="UniProtKB-KW"/>
</dbReference>
<feature type="region of interest" description="Disordered" evidence="1">
    <location>
        <begin position="1"/>
        <end position="26"/>
    </location>
</feature>
<dbReference type="InterPro" id="IPR003615">
    <property type="entry name" value="HNH_nuc"/>
</dbReference>
<evidence type="ECO:0000313" key="4">
    <source>
        <dbReference type="Proteomes" id="UP000320496"/>
    </source>
</evidence>
<dbReference type="AlphaFoldDB" id="A0A517Z083"/>
<feature type="domain" description="HNH nuclease" evidence="2">
    <location>
        <begin position="129"/>
        <end position="182"/>
    </location>
</feature>
<dbReference type="PANTHER" id="PTHR33877:SF2">
    <property type="entry name" value="OS07G0170200 PROTEIN"/>
    <property type="match status" value="1"/>
</dbReference>
<keyword evidence="3" id="KW-0540">Nuclease</keyword>
<dbReference type="RefSeq" id="WP_231746677.1">
    <property type="nucleotide sequence ID" value="NZ_CP036275.1"/>
</dbReference>
<name>A0A517Z083_9PLAN</name>
<dbReference type="Pfam" id="PF14279">
    <property type="entry name" value="HNH_5"/>
    <property type="match status" value="1"/>
</dbReference>
<dbReference type="InterPro" id="IPR052892">
    <property type="entry name" value="NA-targeting_endonuclease"/>
</dbReference>
<keyword evidence="3" id="KW-0378">Hydrolase</keyword>
<evidence type="ECO:0000259" key="2">
    <source>
        <dbReference type="SMART" id="SM00507"/>
    </source>
</evidence>
<dbReference type="PANTHER" id="PTHR33877">
    <property type="entry name" value="SLL1193 PROTEIN"/>
    <property type="match status" value="1"/>
</dbReference>
<dbReference type="CDD" id="cd00085">
    <property type="entry name" value="HNHc"/>
    <property type="match status" value="1"/>
</dbReference>